<sequence>MSGQAVSDLIKPRPDEPFRMLLGMRAEGGYRPKAGLALPLVLLAVVAGLALFGPLLSPHDPTVQDLLHVLEGPSLAHPLGTDHVGRDVFARLAHGAGRSLGIALACVGAATGLGLGLGLIAAYAGRWSEMAIMRLADLMLAFPGILLALVISGFLGGGVLPMLIGIKLTLWPQFARMARAIALGELKEPHVEAARLAGFPVRTLLVRHVLPAVLRQTTTLATLGLGAAIMSISALGFLGLGLQPPTPEWGAMIGELLPYLAEAPVQMAAPCLAIFISVLGATLLGQALSEPDSGQETER</sequence>
<dbReference type="GO" id="GO:0015031">
    <property type="term" value="P:protein transport"/>
    <property type="evidence" value="ECO:0007669"/>
    <property type="project" value="UniProtKB-KW"/>
</dbReference>
<keyword evidence="12" id="KW-1185">Reference proteome</keyword>
<evidence type="ECO:0000256" key="6">
    <source>
        <dbReference type="ARBA" id="ARBA00022927"/>
    </source>
</evidence>
<evidence type="ECO:0000256" key="9">
    <source>
        <dbReference type="RuleBase" id="RU363032"/>
    </source>
</evidence>
<evidence type="ECO:0000256" key="4">
    <source>
        <dbReference type="ARBA" id="ARBA00022692"/>
    </source>
</evidence>
<gene>
    <name evidence="11" type="ORF">CYD53_106264</name>
</gene>
<evidence type="ECO:0000256" key="1">
    <source>
        <dbReference type="ARBA" id="ARBA00004651"/>
    </source>
</evidence>
<dbReference type="Pfam" id="PF00528">
    <property type="entry name" value="BPD_transp_1"/>
    <property type="match status" value="1"/>
</dbReference>
<dbReference type="GO" id="GO:0071916">
    <property type="term" value="F:dipeptide transmembrane transporter activity"/>
    <property type="evidence" value="ECO:0007669"/>
    <property type="project" value="TreeGrafter"/>
</dbReference>
<dbReference type="OrthoDB" id="9783218at2"/>
<dbReference type="PANTHER" id="PTHR43386:SF1">
    <property type="entry name" value="D,D-DIPEPTIDE TRANSPORT SYSTEM PERMEASE PROTEIN DDPC-RELATED"/>
    <property type="match status" value="1"/>
</dbReference>
<dbReference type="CDD" id="cd06261">
    <property type="entry name" value="TM_PBP2"/>
    <property type="match status" value="1"/>
</dbReference>
<dbReference type="InterPro" id="IPR035906">
    <property type="entry name" value="MetI-like_sf"/>
</dbReference>
<keyword evidence="8 9" id="KW-0472">Membrane</keyword>
<feature type="transmembrane region" description="Helical" evidence="9">
    <location>
        <begin position="220"/>
        <end position="243"/>
    </location>
</feature>
<comment type="caution">
    <text evidence="11">The sequence shown here is derived from an EMBL/GenBank/DDBJ whole genome shotgun (WGS) entry which is preliminary data.</text>
</comment>
<accession>A0A2S4MBV7</accession>
<proteinExistence type="inferred from homology"/>
<organism evidence="11 12">
    <name type="scientific">Bosea psychrotolerans</name>
    <dbReference type="NCBI Taxonomy" id="1871628"/>
    <lineage>
        <taxon>Bacteria</taxon>
        <taxon>Pseudomonadati</taxon>
        <taxon>Pseudomonadota</taxon>
        <taxon>Alphaproteobacteria</taxon>
        <taxon>Hyphomicrobiales</taxon>
        <taxon>Boseaceae</taxon>
        <taxon>Bosea</taxon>
    </lineage>
</organism>
<evidence type="ECO:0000256" key="2">
    <source>
        <dbReference type="ARBA" id="ARBA00022448"/>
    </source>
</evidence>
<dbReference type="PANTHER" id="PTHR43386">
    <property type="entry name" value="OLIGOPEPTIDE TRANSPORT SYSTEM PERMEASE PROTEIN APPC"/>
    <property type="match status" value="1"/>
</dbReference>
<keyword evidence="7 9" id="KW-1133">Transmembrane helix</keyword>
<keyword evidence="3" id="KW-1003">Cell membrane</keyword>
<dbReference type="InterPro" id="IPR050366">
    <property type="entry name" value="BP-dependent_transpt_permease"/>
</dbReference>
<dbReference type="SUPFAM" id="SSF161098">
    <property type="entry name" value="MetI-like"/>
    <property type="match status" value="1"/>
</dbReference>
<reference evidence="11 12" key="1">
    <citation type="submission" date="2018-01" db="EMBL/GenBank/DDBJ databases">
        <title>Genomic Encyclopedia of Type Strains, Phase III (KMG-III): the genomes of soil and plant-associated and newly described type strains.</title>
        <authorList>
            <person name="Whitman W."/>
        </authorList>
    </citation>
    <scope>NUCLEOTIDE SEQUENCE [LARGE SCALE GENOMIC DNA]</scope>
    <source>
        <strain evidence="11 12">1131</strain>
    </source>
</reference>
<protein>
    <submittedName>
        <fullName evidence="11">Peptide/nickel transport system permease protein</fullName>
    </submittedName>
</protein>
<name>A0A2S4MBV7_9HYPH</name>
<feature type="transmembrane region" description="Helical" evidence="9">
    <location>
        <begin position="34"/>
        <end position="56"/>
    </location>
</feature>
<evidence type="ECO:0000256" key="8">
    <source>
        <dbReference type="ARBA" id="ARBA00023136"/>
    </source>
</evidence>
<keyword evidence="2 9" id="KW-0813">Transport</keyword>
<evidence type="ECO:0000256" key="7">
    <source>
        <dbReference type="ARBA" id="ARBA00022989"/>
    </source>
</evidence>
<comment type="similarity">
    <text evidence="9">Belongs to the binding-protein-dependent transport system permease family.</text>
</comment>
<keyword evidence="6" id="KW-0653">Protein transport</keyword>
<dbReference type="GO" id="GO:0005886">
    <property type="term" value="C:plasma membrane"/>
    <property type="evidence" value="ECO:0007669"/>
    <property type="project" value="UniProtKB-SubCell"/>
</dbReference>
<evidence type="ECO:0000313" key="11">
    <source>
        <dbReference type="EMBL" id="POR51977.1"/>
    </source>
</evidence>
<evidence type="ECO:0000259" key="10">
    <source>
        <dbReference type="PROSITE" id="PS50928"/>
    </source>
</evidence>
<dbReference type="AlphaFoldDB" id="A0A2S4MBV7"/>
<keyword evidence="5" id="KW-0571">Peptide transport</keyword>
<evidence type="ECO:0000256" key="3">
    <source>
        <dbReference type="ARBA" id="ARBA00022475"/>
    </source>
</evidence>
<evidence type="ECO:0000256" key="5">
    <source>
        <dbReference type="ARBA" id="ARBA00022856"/>
    </source>
</evidence>
<feature type="transmembrane region" description="Helical" evidence="9">
    <location>
        <begin position="100"/>
        <end position="125"/>
    </location>
</feature>
<dbReference type="Proteomes" id="UP000236919">
    <property type="component" value="Unassembled WGS sequence"/>
</dbReference>
<dbReference type="PROSITE" id="PS50928">
    <property type="entry name" value="ABC_TM1"/>
    <property type="match status" value="1"/>
</dbReference>
<dbReference type="EMBL" id="PQFZ01000006">
    <property type="protein sequence ID" value="POR51977.1"/>
    <property type="molecule type" value="Genomic_DNA"/>
</dbReference>
<dbReference type="Gene3D" id="1.10.3720.10">
    <property type="entry name" value="MetI-like"/>
    <property type="match status" value="1"/>
</dbReference>
<dbReference type="InterPro" id="IPR000515">
    <property type="entry name" value="MetI-like"/>
</dbReference>
<comment type="subcellular location">
    <subcellularLocation>
        <location evidence="1 9">Cell membrane</location>
        <topology evidence="1 9">Multi-pass membrane protein</topology>
    </subcellularLocation>
</comment>
<feature type="transmembrane region" description="Helical" evidence="9">
    <location>
        <begin position="145"/>
        <end position="170"/>
    </location>
</feature>
<evidence type="ECO:0000313" key="12">
    <source>
        <dbReference type="Proteomes" id="UP000236919"/>
    </source>
</evidence>
<keyword evidence="4 9" id="KW-0812">Transmembrane</keyword>
<feature type="domain" description="ABC transmembrane type-1" evidence="10">
    <location>
        <begin position="96"/>
        <end position="285"/>
    </location>
</feature>